<keyword evidence="2" id="KW-0378">Hydrolase</keyword>
<keyword evidence="1" id="KW-0547">Nucleotide-binding</keyword>
<evidence type="ECO:0000313" key="6">
    <source>
        <dbReference type="EMBL" id="AAQ94373.1"/>
    </source>
</evidence>
<dbReference type="InterPro" id="IPR006935">
    <property type="entry name" value="Helicase/UvrB_N"/>
</dbReference>
<dbReference type="GO" id="GO:0016818">
    <property type="term" value="F:hydrolase activity, acting on acid anhydrides, in phosphorus-containing anhydrides"/>
    <property type="evidence" value="ECO:0007669"/>
    <property type="project" value="InterPro"/>
</dbReference>
<dbReference type="InterPro" id="IPR006554">
    <property type="entry name" value="Helicase-like_DEXD_c2"/>
</dbReference>
<dbReference type="SMART" id="SM00487">
    <property type="entry name" value="DEXDc"/>
    <property type="match status" value="1"/>
</dbReference>
<dbReference type="InterPro" id="IPR014013">
    <property type="entry name" value="Helic_SF1/SF2_ATP-bd_DinG/Rad3"/>
</dbReference>
<feature type="domain" description="Helicase ATP-binding" evidence="5">
    <location>
        <begin position="1"/>
        <end position="218"/>
    </location>
</feature>
<dbReference type="SMART" id="SM00491">
    <property type="entry name" value="HELICc2"/>
    <property type="match status" value="1"/>
</dbReference>
<dbReference type="PANTHER" id="PTHR11472">
    <property type="entry name" value="DNA REPAIR DEAD HELICASE RAD3/XP-D SUBFAMILY MEMBER"/>
    <property type="match status" value="1"/>
</dbReference>
<dbReference type="SMART" id="SM00488">
    <property type="entry name" value="DEXDc2"/>
    <property type="match status" value="1"/>
</dbReference>
<dbReference type="PROSITE" id="PS51192">
    <property type="entry name" value="HELICASE_ATP_BIND_1"/>
    <property type="match status" value="1"/>
</dbReference>
<dbReference type="InterPro" id="IPR045028">
    <property type="entry name" value="DinG/Rad3-like"/>
</dbReference>
<dbReference type="Gene3D" id="3.40.50.300">
    <property type="entry name" value="P-loop containing nucleotide triphosphate hydrolases"/>
    <property type="match status" value="2"/>
</dbReference>
<dbReference type="KEGG" id="vg:2741773"/>
<dbReference type="Pfam" id="PF13307">
    <property type="entry name" value="Helicase_C_2"/>
    <property type="match status" value="1"/>
</dbReference>
<dbReference type="OrthoDB" id="10830at10239"/>
<dbReference type="Pfam" id="PF04851">
    <property type="entry name" value="ResIII"/>
    <property type="match status" value="1"/>
</dbReference>
<evidence type="ECO:0000259" key="4">
    <source>
        <dbReference type="PROSITE" id="PS51192"/>
    </source>
</evidence>
<evidence type="ECO:0000313" key="7">
    <source>
        <dbReference type="Proteomes" id="UP000006814"/>
    </source>
</evidence>
<dbReference type="InterPro" id="IPR006555">
    <property type="entry name" value="ATP-dep_Helicase_C"/>
</dbReference>
<dbReference type="GO" id="GO:0006289">
    <property type="term" value="P:nucleotide-excision repair"/>
    <property type="evidence" value="ECO:0007669"/>
    <property type="project" value="TreeGrafter"/>
</dbReference>
<evidence type="ECO:0000256" key="3">
    <source>
        <dbReference type="ARBA" id="ARBA00022840"/>
    </source>
</evidence>
<name>Q6TDM6_9VIRU</name>
<proteinExistence type="predicted"/>
<keyword evidence="3" id="KW-0067">ATP-binding</keyword>
<sequence>MKTPYPYQEEVINKIRNAIDNDKNVILEMPTGSGKTFTVLYALQVYDHFMVNTRTVSQYQPWEREAKELGITYAGLIGKARVCRKPYTKVKVGNKVKYKTNKCVQRSGNCEYLAYFISYEELREKGLYKYCRESERCPYFKLKNDKDAKMYLSTYVGFFFSFAPVKHHLVVFDEAHNLMNLNDFIEFSISKEELYELIEKRKDEELEQRYLIEVKQFLDGKLNKIPTPLTEDLSDEAEEIYNVLKEFDPETWRIYRDNEKYRVKPIDPSYLLRKLSSYQWIMMSGTMFSDDYIQNVLHLDNYERISAKPFEPNITYYLYDDEKLNYNFGKRDGLKQKTVEVVKNLKSPEGITLVVVSSYQMAEWFRGIADYIENPKTRLDEVPRKGLIVAVARGKITEGVEFVEGGRSLIRRVIIVNLPYPQTNDPYFKDVVDYVTKVWGQKTMWKLMNEIAFITVRQAIGRAVRGPRDKAEVYFLDIRFKSLFHRLELEVPEE</sequence>
<dbReference type="PANTHER" id="PTHR11472:SF47">
    <property type="entry name" value="FANCONI ANEMIA GROUP J PROTEIN"/>
    <property type="match status" value="1"/>
</dbReference>
<dbReference type="RefSeq" id="NP_963976.1">
    <property type="nucleotide sequence ID" value="NC_005361.1"/>
</dbReference>
<dbReference type="SUPFAM" id="SSF52540">
    <property type="entry name" value="P-loop containing nucleoside triphosphate hydrolases"/>
    <property type="match status" value="2"/>
</dbReference>
<dbReference type="InterPro" id="IPR014001">
    <property type="entry name" value="Helicase_ATP-bd"/>
</dbReference>
<dbReference type="GO" id="GO:0003678">
    <property type="term" value="F:DNA helicase activity"/>
    <property type="evidence" value="ECO:0007669"/>
    <property type="project" value="InterPro"/>
</dbReference>
<dbReference type="GO" id="GO:0003677">
    <property type="term" value="F:DNA binding"/>
    <property type="evidence" value="ECO:0007669"/>
    <property type="project" value="InterPro"/>
</dbReference>
<dbReference type="GO" id="GO:0005524">
    <property type="term" value="F:ATP binding"/>
    <property type="evidence" value="ECO:0007669"/>
    <property type="project" value="UniProtKB-KW"/>
</dbReference>
<dbReference type="EMBL" id="AY423772">
    <property type="protein sequence ID" value="AAQ94373.1"/>
    <property type="molecule type" value="Genomic_DNA"/>
</dbReference>
<organism evidence="6 7">
    <name type="scientific">Sulfolobus virus Kamchatka 1</name>
    <dbReference type="NCBI Taxonomy" id="248496"/>
    <lineage>
        <taxon>Viruses</taxon>
        <taxon>Viruses incertae sedis</taxon>
        <taxon>Fuselloviridae</taxon>
        <taxon>Alphafusellovirus</taxon>
        <taxon>Alphafusellovirus kamchatkaense</taxon>
        <taxon>Sulfolobus spindle-shaped virus 9</taxon>
    </lineage>
</organism>
<dbReference type="Proteomes" id="UP000006814">
    <property type="component" value="Segment"/>
</dbReference>
<keyword evidence="7" id="KW-1185">Reference proteome</keyword>
<accession>Q6TDM6</accession>
<dbReference type="PROSITE" id="PS51193">
    <property type="entry name" value="HELICASE_ATP_BIND_2"/>
    <property type="match status" value="1"/>
</dbReference>
<protein>
    <submittedName>
        <fullName evidence="6">ORF B494</fullName>
    </submittedName>
</protein>
<dbReference type="InterPro" id="IPR027417">
    <property type="entry name" value="P-loop_NTPase"/>
</dbReference>
<reference evidence="6 7" key="1">
    <citation type="journal article" date="2004" name="J. Virol.">
        <title>Comparative genomic analysis of hyperthermophilic archaeal Fuselloviridae viruses.</title>
        <authorList>
            <person name="Wiedenheft B."/>
            <person name="Stedman K."/>
            <person name="Roberto F."/>
            <person name="Willits D."/>
            <person name="Gleske A.K."/>
            <person name="Zoeller L."/>
            <person name="Snyder J."/>
            <person name="Douglas T."/>
            <person name="Young M."/>
        </authorList>
    </citation>
    <scope>NUCLEOTIDE SEQUENCE</scope>
</reference>
<evidence type="ECO:0000256" key="1">
    <source>
        <dbReference type="ARBA" id="ARBA00022741"/>
    </source>
</evidence>
<feature type="domain" description="Helicase ATP-binding" evidence="4">
    <location>
        <begin position="16"/>
        <end position="305"/>
    </location>
</feature>
<dbReference type="GeneID" id="2741773"/>
<evidence type="ECO:0000256" key="2">
    <source>
        <dbReference type="ARBA" id="ARBA00022801"/>
    </source>
</evidence>
<evidence type="ECO:0000259" key="5">
    <source>
        <dbReference type="PROSITE" id="PS51193"/>
    </source>
</evidence>